<gene>
    <name evidence="1" type="ORF">FHU40_000798</name>
</gene>
<evidence type="ECO:0000313" key="1">
    <source>
        <dbReference type="EMBL" id="MBB3040997.1"/>
    </source>
</evidence>
<organism evidence="1 2">
    <name type="scientific">Nocardioides soli</name>
    <dbReference type="NCBI Taxonomy" id="1036020"/>
    <lineage>
        <taxon>Bacteria</taxon>
        <taxon>Bacillati</taxon>
        <taxon>Actinomycetota</taxon>
        <taxon>Actinomycetes</taxon>
        <taxon>Propionibacteriales</taxon>
        <taxon>Nocardioidaceae</taxon>
        <taxon>Nocardioides</taxon>
    </lineage>
</organism>
<protein>
    <submittedName>
        <fullName evidence="1">Uncharacterized protein</fullName>
    </submittedName>
</protein>
<comment type="caution">
    <text evidence="1">The sequence shown here is derived from an EMBL/GenBank/DDBJ whole genome shotgun (WGS) entry which is preliminary data.</text>
</comment>
<dbReference type="EMBL" id="JACHWR010000001">
    <property type="protein sequence ID" value="MBB3040997.1"/>
    <property type="molecule type" value="Genomic_DNA"/>
</dbReference>
<name>A0A7W4YZJ0_9ACTN</name>
<reference evidence="1 2" key="1">
    <citation type="submission" date="2020-08" db="EMBL/GenBank/DDBJ databases">
        <title>Sequencing the genomes of 1000 actinobacteria strains.</title>
        <authorList>
            <person name="Klenk H.-P."/>
        </authorList>
    </citation>
    <scope>NUCLEOTIDE SEQUENCE [LARGE SCALE GENOMIC DNA]</scope>
    <source>
        <strain evidence="1 2">DSM 105498</strain>
    </source>
</reference>
<sequence>MARIRTTKPSFWGSGTVAKLSRDARLTTLGLISFADDDGRFLAATNAINGFIYPNDDLPPARVRKWIDEIAKVGLIHEYERDGIRYGCFPSWHEHQVINRYTPSSLPEPGVPCVPRPTKGAKE</sequence>
<accession>A0A7W4YZJ0</accession>
<keyword evidence="2" id="KW-1185">Reference proteome</keyword>
<dbReference type="Proteomes" id="UP000589626">
    <property type="component" value="Unassembled WGS sequence"/>
</dbReference>
<dbReference type="AlphaFoldDB" id="A0A7W4YZJ0"/>
<dbReference type="RefSeq" id="WP_183590954.1">
    <property type="nucleotide sequence ID" value="NZ_JACHWR010000001.1"/>
</dbReference>
<evidence type="ECO:0000313" key="2">
    <source>
        <dbReference type="Proteomes" id="UP000589626"/>
    </source>
</evidence>
<proteinExistence type="predicted"/>